<dbReference type="EMBL" id="UYYB01149418">
    <property type="protein sequence ID" value="VDM86045.1"/>
    <property type="molecule type" value="Genomic_DNA"/>
</dbReference>
<protein>
    <recommendedName>
        <fullName evidence="12">EndoU domain-containing protein</fullName>
    </recommendedName>
</protein>
<evidence type="ECO:0000256" key="10">
    <source>
        <dbReference type="ARBA" id="ARBA00023239"/>
    </source>
</evidence>
<evidence type="ECO:0000313" key="14">
    <source>
        <dbReference type="Proteomes" id="UP000270094"/>
    </source>
</evidence>
<comment type="cofactor">
    <cofactor evidence="1 11">
        <name>Mn(2+)</name>
        <dbReference type="ChEBI" id="CHEBI:29035"/>
    </cofactor>
</comment>
<dbReference type="PANTHER" id="PTHR12439:SF11">
    <property type="entry name" value="URIDYLATE-SPECIFIC ENDORIBONUCLEASE"/>
    <property type="match status" value="1"/>
</dbReference>
<dbReference type="GO" id="GO:0016829">
    <property type="term" value="F:lyase activity"/>
    <property type="evidence" value="ECO:0007669"/>
    <property type="project" value="UniProtKB-KW"/>
</dbReference>
<keyword evidence="5 11" id="KW-0479">Metal-binding</keyword>
<dbReference type="GO" id="GO:0046872">
    <property type="term" value="F:metal ion binding"/>
    <property type="evidence" value="ECO:0007669"/>
    <property type="project" value="UniProtKB-UniRule"/>
</dbReference>
<dbReference type="PROSITE" id="PS51959">
    <property type="entry name" value="ENDOU"/>
    <property type="match status" value="1"/>
</dbReference>
<dbReference type="Pfam" id="PF09412">
    <property type="entry name" value="XendoU"/>
    <property type="match status" value="1"/>
</dbReference>
<evidence type="ECO:0000256" key="3">
    <source>
        <dbReference type="ARBA" id="ARBA00011245"/>
    </source>
</evidence>
<proteinExistence type="inferred from homology"/>
<evidence type="ECO:0000256" key="2">
    <source>
        <dbReference type="ARBA" id="ARBA00010168"/>
    </source>
</evidence>
<dbReference type="AlphaFoldDB" id="A0A3P7LUS0"/>
<dbReference type="OrthoDB" id="430326at2759"/>
<dbReference type="GO" id="GO:0003723">
    <property type="term" value="F:RNA binding"/>
    <property type="evidence" value="ECO:0007669"/>
    <property type="project" value="UniProtKB-UniRule"/>
</dbReference>
<evidence type="ECO:0000256" key="6">
    <source>
        <dbReference type="ARBA" id="ARBA00022759"/>
    </source>
</evidence>
<keyword evidence="10" id="KW-0456">Lyase</keyword>
<dbReference type="GO" id="GO:0004521">
    <property type="term" value="F:RNA endonuclease activity"/>
    <property type="evidence" value="ECO:0007669"/>
    <property type="project" value="UniProtKB-UniRule"/>
</dbReference>
<name>A0A3P7LUS0_STRVU</name>
<keyword evidence="8 11" id="KW-0694">RNA-binding</keyword>
<keyword evidence="7 11" id="KW-0378">Hydrolase</keyword>
<dbReference type="InterPro" id="IPR037227">
    <property type="entry name" value="EndoU-like"/>
</dbReference>
<feature type="domain" description="EndoU" evidence="12">
    <location>
        <begin position="1"/>
        <end position="87"/>
    </location>
</feature>
<evidence type="ECO:0000259" key="12">
    <source>
        <dbReference type="PROSITE" id="PS51959"/>
    </source>
</evidence>
<dbReference type="PANTHER" id="PTHR12439">
    <property type="entry name" value="PLACENTAL PROTEIN 11-RELATED"/>
    <property type="match status" value="1"/>
</dbReference>
<keyword evidence="14" id="KW-1185">Reference proteome</keyword>
<accession>A0A3P7LUS0</accession>
<keyword evidence="9 11" id="KW-0464">Manganese</keyword>
<dbReference type="GO" id="GO:0016787">
    <property type="term" value="F:hydrolase activity"/>
    <property type="evidence" value="ECO:0007669"/>
    <property type="project" value="UniProtKB-KW"/>
</dbReference>
<evidence type="ECO:0000256" key="9">
    <source>
        <dbReference type="ARBA" id="ARBA00023211"/>
    </source>
</evidence>
<evidence type="ECO:0000256" key="4">
    <source>
        <dbReference type="ARBA" id="ARBA00022722"/>
    </source>
</evidence>
<reference evidence="13 14" key="1">
    <citation type="submission" date="2018-11" db="EMBL/GenBank/DDBJ databases">
        <authorList>
            <consortium name="Pathogen Informatics"/>
        </authorList>
    </citation>
    <scope>NUCLEOTIDE SEQUENCE [LARGE SCALE GENOMIC DNA]</scope>
</reference>
<gene>
    <name evidence="13" type="ORF">SVUK_LOCUS21043</name>
</gene>
<keyword evidence="6 11" id="KW-0255">Endonuclease</keyword>
<dbReference type="InterPro" id="IPR039787">
    <property type="entry name" value="ENDOU"/>
</dbReference>
<dbReference type="SUPFAM" id="SSF142877">
    <property type="entry name" value="EndoU-like"/>
    <property type="match status" value="1"/>
</dbReference>
<comment type="similarity">
    <text evidence="2 11">Belongs to the ENDOU family.</text>
</comment>
<organism evidence="13 14">
    <name type="scientific">Strongylus vulgaris</name>
    <name type="common">Blood worm</name>
    <dbReference type="NCBI Taxonomy" id="40348"/>
    <lineage>
        <taxon>Eukaryota</taxon>
        <taxon>Metazoa</taxon>
        <taxon>Ecdysozoa</taxon>
        <taxon>Nematoda</taxon>
        <taxon>Chromadorea</taxon>
        <taxon>Rhabditida</taxon>
        <taxon>Rhabditina</taxon>
        <taxon>Rhabditomorpha</taxon>
        <taxon>Strongyloidea</taxon>
        <taxon>Strongylidae</taxon>
        <taxon>Strongylus</taxon>
    </lineage>
</organism>
<evidence type="ECO:0000256" key="11">
    <source>
        <dbReference type="RuleBase" id="RU367085"/>
    </source>
</evidence>
<dbReference type="InterPro" id="IPR018998">
    <property type="entry name" value="EndoU_C"/>
</dbReference>
<comment type="subunit">
    <text evidence="3 11">Monomer.</text>
</comment>
<evidence type="ECO:0000313" key="13">
    <source>
        <dbReference type="EMBL" id="VDM86045.1"/>
    </source>
</evidence>
<evidence type="ECO:0000256" key="5">
    <source>
        <dbReference type="ARBA" id="ARBA00022723"/>
    </source>
</evidence>
<sequence length="87" mass="9815">MLERNSTEKFDYKGFIVKRGDVMGSLKFSWGKAFKKSGSIMIGTSPEYDMALFTMCFLSRRGRELCQVYIGTVYPTAGKMTDSCGRT</sequence>
<evidence type="ECO:0000256" key="8">
    <source>
        <dbReference type="ARBA" id="ARBA00022884"/>
    </source>
</evidence>
<keyword evidence="4 11" id="KW-0540">Nuclease</keyword>
<dbReference type="Proteomes" id="UP000270094">
    <property type="component" value="Unassembled WGS sequence"/>
</dbReference>
<evidence type="ECO:0000256" key="1">
    <source>
        <dbReference type="ARBA" id="ARBA00001936"/>
    </source>
</evidence>
<evidence type="ECO:0000256" key="7">
    <source>
        <dbReference type="ARBA" id="ARBA00022801"/>
    </source>
</evidence>